<evidence type="ECO:0000313" key="2">
    <source>
        <dbReference type="Proteomes" id="UP000824120"/>
    </source>
</evidence>
<name>A0A9J6AMC2_SOLCO</name>
<organism evidence="1 2">
    <name type="scientific">Solanum commersonii</name>
    <name type="common">Commerson's wild potato</name>
    <name type="synonym">Commerson's nightshade</name>
    <dbReference type="NCBI Taxonomy" id="4109"/>
    <lineage>
        <taxon>Eukaryota</taxon>
        <taxon>Viridiplantae</taxon>
        <taxon>Streptophyta</taxon>
        <taxon>Embryophyta</taxon>
        <taxon>Tracheophyta</taxon>
        <taxon>Spermatophyta</taxon>
        <taxon>Magnoliopsida</taxon>
        <taxon>eudicotyledons</taxon>
        <taxon>Gunneridae</taxon>
        <taxon>Pentapetalae</taxon>
        <taxon>asterids</taxon>
        <taxon>lamiids</taxon>
        <taxon>Solanales</taxon>
        <taxon>Solanaceae</taxon>
        <taxon>Solanoideae</taxon>
        <taxon>Solaneae</taxon>
        <taxon>Solanum</taxon>
    </lineage>
</organism>
<dbReference type="OrthoDB" id="1328988at2759"/>
<sequence length="268" mass="29855">MFGRQCFLHLMACNYREDELFLSSILHLFAMSLQTFKVLSVLNGGSGLQGLKHIIALSNVKDHIGLSVCCVAYCNVTGSTAFSHEAPADSRLMDPLPFQAFADRCDPLRSHVLGCPHWTELRPKLINISFLVLKLSALDPSCDQANNHTFLGAQGCGANLLSGSKIPMDELTDSPAVVEAIEIKMTVYWVRFLSVAICLVIKSNLIENLRLAESPINDFKCSKEFWKFSELRIVQAIQCPLDREHSAGRLLPRALNPFSIPFCRKFIL</sequence>
<gene>
    <name evidence="1" type="ORF">H5410_010637</name>
</gene>
<proteinExistence type="predicted"/>
<dbReference type="EMBL" id="JACXVP010000002">
    <property type="protein sequence ID" value="KAG5625419.1"/>
    <property type="molecule type" value="Genomic_DNA"/>
</dbReference>
<evidence type="ECO:0000313" key="1">
    <source>
        <dbReference type="EMBL" id="KAG5625419.1"/>
    </source>
</evidence>
<protein>
    <submittedName>
        <fullName evidence="1">Uncharacterized protein</fullName>
    </submittedName>
</protein>
<dbReference type="AlphaFoldDB" id="A0A9J6AMC2"/>
<dbReference type="Proteomes" id="UP000824120">
    <property type="component" value="Chromosome 2"/>
</dbReference>
<reference evidence="1 2" key="1">
    <citation type="submission" date="2020-09" db="EMBL/GenBank/DDBJ databases">
        <title>De no assembly of potato wild relative species, Solanum commersonii.</title>
        <authorList>
            <person name="Cho K."/>
        </authorList>
    </citation>
    <scope>NUCLEOTIDE SEQUENCE [LARGE SCALE GENOMIC DNA]</scope>
    <source>
        <strain evidence="1">LZ3.2</strain>
        <tissue evidence="1">Leaf</tissue>
    </source>
</reference>
<keyword evidence="2" id="KW-1185">Reference proteome</keyword>
<accession>A0A9J6AMC2</accession>
<comment type="caution">
    <text evidence="1">The sequence shown here is derived from an EMBL/GenBank/DDBJ whole genome shotgun (WGS) entry which is preliminary data.</text>
</comment>